<dbReference type="RefSeq" id="WP_120145524.1">
    <property type="nucleotide sequence ID" value="NZ_CP033507.1"/>
</dbReference>
<reference evidence="2 3" key="1">
    <citation type="submission" date="2018-09" db="EMBL/GenBank/DDBJ databases">
        <title>Mesorhizobium carmichaelinearum sp. nov. isolated from Carmichaelinea spp. root nodules in New Zealand.</title>
        <authorList>
            <person name="De Meyer S.E."/>
        </authorList>
    </citation>
    <scope>NUCLEOTIDE SEQUENCE [LARGE SCALE GENOMIC DNA]</scope>
    <source>
        <strain evidence="2 3">LMG 28313</strain>
    </source>
</reference>
<protein>
    <submittedName>
        <fullName evidence="2">Uncharacterized protein</fullName>
    </submittedName>
</protein>
<dbReference type="AlphaFoldDB" id="A0A6M7TJP6"/>
<accession>A0A6M7TJP6</accession>
<sequence>MSRVLRTFREMLGLLSRGDFSRHCDKLLDEAILAVEQCPADKCKAEIIVKITLDYELGRIDIKADAKSKLPDTVKFMKTPFWAVDGQLSVEHPNQIDMFRAPRAAASRDSEDEDDDEEAAAS</sequence>
<feature type="compositionally biased region" description="Acidic residues" evidence="1">
    <location>
        <begin position="110"/>
        <end position="122"/>
    </location>
</feature>
<feature type="region of interest" description="Disordered" evidence="1">
    <location>
        <begin position="99"/>
        <end position="122"/>
    </location>
</feature>
<name>A0A6M7TJP6_9HYPH</name>
<organism evidence="2 3">
    <name type="scientific">Mesorhizobium jarvisii</name>
    <dbReference type="NCBI Taxonomy" id="1777867"/>
    <lineage>
        <taxon>Bacteria</taxon>
        <taxon>Pseudomonadati</taxon>
        <taxon>Pseudomonadota</taxon>
        <taxon>Alphaproteobacteria</taxon>
        <taxon>Hyphomicrobiales</taxon>
        <taxon>Phyllobacteriaceae</taxon>
        <taxon>Mesorhizobium</taxon>
    </lineage>
</organism>
<dbReference type="EMBL" id="QZXA01000009">
    <property type="protein sequence ID" value="RJT31085.1"/>
    <property type="molecule type" value="Genomic_DNA"/>
</dbReference>
<evidence type="ECO:0000313" key="2">
    <source>
        <dbReference type="EMBL" id="RJT31085.1"/>
    </source>
</evidence>
<gene>
    <name evidence="2" type="ORF">D3242_22755</name>
</gene>
<evidence type="ECO:0000256" key="1">
    <source>
        <dbReference type="SAM" id="MobiDB-lite"/>
    </source>
</evidence>
<dbReference type="Proteomes" id="UP000275530">
    <property type="component" value="Unassembled WGS sequence"/>
</dbReference>
<comment type="caution">
    <text evidence="2">The sequence shown here is derived from an EMBL/GenBank/DDBJ whole genome shotgun (WGS) entry which is preliminary data.</text>
</comment>
<keyword evidence="3" id="KW-1185">Reference proteome</keyword>
<evidence type="ECO:0000313" key="3">
    <source>
        <dbReference type="Proteomes" id="UP000275530"/>
    </source>
</evidence>
<proteinExistence type="predicted"/>